<proteinExistence type="predicted"/>
<dbReference type="EMBL" id="NPBY01000082">
    <property type="protein sequence ID" value="PAD72131.1"/>
    <property type="molecule type" value="Genomic_DNA"/>
</dbReference>
<dbReference type="PANTHER" id="PTHR30006:SF2">
    <property type="entry name" value="ABC TRANSPORTER SUBSTRATE-BINDING PROTEIN"/>
    <property type="match status" value="1"/>
</dbReference>
<dbReference type="PRINTS" id="PR00909">
    <property type="entry name" value="SPERMDNBNDNG"/>
</dbReference>
<evidence type="ECO:0000256" key="2">
    <source>
        <dbReference type="SAM" id="SignalP"/>
    </source>
</evidence>
<name>A0A268EG81_9BACL</name>
<dbReference type="SUPFAM" id="SSF53850">
    <property type="entry name" value="Periplasmic binding protein-like II"/>
    <property type="match status" value="1"/>
</dbReference>
<dbReference type="AlphaFoldDB" id="A0A268EG81"/>
<dbReference type="GO" id="GO:0030975">
    <property type="term" value="F:thiamine binding"/>
    <property type="evidence" value="ECO:0007669"/>
    <property type="project" value="TreeGrafter"/>
</dbReference>
<dbReference type="GO" id="GO:0019808">
    <property type="term" value="F:polyamine binding"/>
    <property type="evidence" value="ECO:0007669"/>
    <property type="project" value="InterPro"/>
</dbReference>
<feature type="chain" id="PRO_5039054806" evidence="2">
    <location>
        <begin position="20"/>
        <end position="360"/>
    </location>
</feature>
<dbReference type="GO" id="GO:0030288">
    <property type="term" value="C:outer membrane-bounded periplasmic space"/>
    <property type="evidence" value="ECO:0007669"/>
    <property type="project" value="TreeGrafter"/>
</dbReference>
<evidence type="ECO:0000313" key="4">
    <source>
        <dbReference type="Proteomes" id="UP000215596"/>
    </source>
</evidence>
<evidence type="ECO:0000256" key="1">
    <source>
        <dbReference type="ARBA" id="ARBA00022729"/>
    </source>
</evidence>
<sequence>MKKWLSGVTAVVMTSVLLAGCGGAGNTSDNETAGDTGGSAAAPTKLVVSTWGFSEDFFNEEVFGPFEKEHNVDIVVEVGNNAERLNKVRQGTSEVDVIYLSDYYAQQAIDEGLFEFIDRANIPNVNDIYEIAQAPLGENYGPAYTVGQLGIAYNPNLVSIEVSSWSDLWDPAFANNLTMPNITATAGPMVVDAASYAAGKDSFDEEAAFAKLQELSGNIVKFYSQTSEFVNMFAQEEIAGGPIMEMYFKDLQVAVPDAKFVTPSEGGYAVMNTINVVKGTKNKELAEKFINWQLSQEVQTASAKAKVDSPVNTKVELTAEEAEGITYGAELVESLNKLDMEFVNRKAKEWTDRWNREIAR</sequence>
<organism evidence="3 4">
    <name type="scientific">Paenibacillus campinasensis</name>
    <dbReference type="NCBI Taxonomy" id="66347"/>
    <lineage>
        <taxon>Bacteria</taxon>
        <taxon>Bacillati</taxon>
        <taxon>Bacillota</taxon>
        <taxon>Bacilli</taxon>
        <taxon>Bacillales</taxon>
        <taxon>Paenibacillaceae</taxon>
        <taxon>Paenibacillus</taxon>
    </lineage>
</organism>
<dbReference type="InterPro" id="IPR001188">
    <property type="entry name" value="Sperm_putr-bd"/>
</dbReference>
<evidence type="ECO:0000313" key="3">
    <source>
        <dbReference type="EMBL" id="PAD72131.1"/>
    </source>
</evidence>
<dbReference type="Proteomes" id="UP000215596">
    <property type="component" value="Unassembled WGS sequence"/>
</dbReference>
<accession>A0A268EG81</accession>
<dbReference type="GO" id="GO:0015888">
    <property type="term" value="P:thiamine transport"/>
    <property type="evidence" value="ECO:0007669"/>
    <property type="project" value="TreeGrafter"/>
</dbReference>
<keyword evidence="1 2" id="KW-0732">Signal</keyword>
<dbReference type="Pfam" id="PF13343">
    <property type="entry name" value="SBP_bac_6"/>
    <property type="match status" value="1"/>
</dbReference>
<feature type="signal peptide" evidence="2">
    <location>
        <begin position="1"/>
        <end position="19"/>
    </location>
</feature>
<dbReference type="Gene3D" id="3.40.190.10">
    <property type="entry name" value="Periplasmic binding protein-like II"/>
    <property type="match status" value="2"/>
</dbReference>
<dbReference type="PANTHER" id="PTHR30006">
    <property type="entry name" value="THIAMINE-BINDING PERIPLASMIC PROTEIN-RELATED"/>
    <property type="match status" value="1"/>
</dbReference>
<dbReference type="OrthoDB" id="9769319at2"/>
<reference evidence="3 4" key="1">
    <citation type="submission" date="2017-07" db="EMBL/GenBank/DDBJ databases">
        <title>Isolation and whole genome analysis of endospore-forming bacteria from heroin.</title>
        <authorList>
            <person name="Kalinowski J."/>
            <person name="Ahrens B."/>
            <person name="Al-Dilaimi A."/>
            <person name="Winkler A."/>
            <person name="Wibberg D."/>
            <person name="Schleenbecker U."/>
            <person name="Ruckert C."/>
            <person name="Wolfel R."/>
            <person name="Grass G."/>
        </authorList>
    </citation>
    <scope>NUCLEOTIDE SEQUENCE [LARGE SCALE GENOMIC DNA]</scope>
    <source>
        <strain evidence="3 4">7537-G1</strain>
    </source>
</reference>
<dbReference type="RefSeq" id="WP_095267760.1">
    <property type="nucleotide sequence ID" value="NZ_NPBY01000082.1"/>
</dbReference>
<comment type="caution">
    <text evidence="3">The sequence shown here is derived from an EMBL/GenBank/DDBJ whole genome shotgun (WGS) entry which is preliminary data.</text>
</comment>
<dbReference type="CDD" id="cd13589">
    <property type="entry name" value="PBP2_polyamine_RpCGA009"/>
    <property type="match status" value="1"/>
</dbReference>
<dbReference type="PROSITE" id="PS51257">
    <property type="entry name" value="PROKAR_LIPOPROTEIN"/>
    <property type="match status" value="1"/>
</dbReference>
<dbReference type="GO" id="GO:0015846">
    <property type="term" value="P:polyamine transport"/>
    <property type="evidence" value="ECO:0007669"/>
    <property type="project" value="InterPro"/>
</dbReference>
<dbReference type="GO" id="GO:0030976">
    <property type="term" value="F:thiamine pyrophosphate binding"/>
    <property type="evidence" value="ECO:0007669"/>
    <property type="project" value="TreeGrafter"/>
</dbReference>
<protein>
    <submittedName>
        <fullName evidence="3">Spermidine/putrescine ABC transporter substrate-binding protein</fullName>
    </submittedName>
</protein>
<gene>
    <name evidence="3" type="ORF">CHH67_23060</name>
</gene>